<keyword evidence="10" id="KW-0325">Glycoprotein</keyword>
<keyword evidence="8 13" id="KW-0406">Ion transport</keyword>
<evidence type="ECO:0000256" key="4">
    <source>
        <dbReference type="ARBA" id="ARBA00022461"/>
    </source>
</evidence>
<dbReference type="InterPro" id="IPR001873">
    <property type="entry name" value="ENaC"/>
</dbReference>
<comment type="subcellular location">
    <subcellularLocation>
        <location evidence="1">Membrane</location>
        <topology evidence="1">Multi-pass membrane protein</topology>
    </subcellularLocation>
</comment>
<proteinExistence type="inferred from homology"/>
<feature type="transmembrane region" description="Helical" evidence="14">
    <location>
        <begin position="523"/>
        <end position="553"/>
    </location>
</feature>
<dbReference type="WBParaSite" id="ACRNAN_scaffold4292.g26513.t1">
    <property type="protein sequence ID" value="ACRNAN_scaffold4292.g26513.t1"/>
    <property type="gene ID" value="ACRNAN_scaffold4292.g26513"/>
</dbReference>
<evidence type="ECO:0000256" key="13">
    <source>
        <dbReference type="RuleBase" id="RU000679"/>
    </source>
</evidence>
<dbReference type="Proteomes" id="UP000887540">
    <property type="component" value="Unplaced"/>
</dbReference>
<evidence type="ECO:0000256" key="14">
    <source>
        <dbReference type="SAM" id="Phobius"/>
    </source>
</evidence>
<dbReference type="Pfam" id="PF00858">
    <property type="entry name" value="ASC"/>
    <property type="match status" value="3"/>
</dbReference>
<evidence type="ECO:0000256" key="10">
    <source>
        <dbReference type="ARBA" id="ARBA00023180"/>
    </source>
</evidence>
<evidence type="ECO:0000313" key="16">
    <source>
        <dbReference type="WBParaSite" id="ACRNAN_scaffold4292.g26513.t1"/>
    </source>
</evidence>
<dbReference type="PANTHER" id="PTHR11690:SF153">
    <property type="entry name" value="AMILORIDE-SENSITIVE SODIUM CHANNEL"/>
    <property type="match status" value="1"/>
</dbReference>
<keyword evidence="5 13" id="KW-0812">Transmembrane</keyword>
<dbReference type="PANTHER" id="PTHR11690">
    <property type="entry name" value="AMILORIDE-SENSITIVE SODIUM CHANNEL-RELATED"/>
    <property type="match status" value="1"/>
</dbReference>
<accession>A0A914DWH8</accession>
<name>A0A914DWH8_9BILA</name>
<dbReference type="PROSITE" id="PS01206">
    <property type="entry name" value="ASC"/>
    <property type="match status" value="1"/>
</dbReference>
<keyword evidence="11 13" id="KW-0739">Sodium transport</keyword>
<protein>
    <submittedName>
        <fullName evidence="16">Uncharacterized protein</fullName>
    </submittedName>
</protein>
<keyword evidence="6 14" id="KW-1133">Transmembrane helix</keyword>
<evidence type="ECO:0000256" key="11">
    <source>
        <dbReference type="ARBA" id="ARBA00023201"/>
    </source>
</evidence>
<dbReference type="Gene3D" id="1.10.287.770">
    <property type="entry name" value="YojJ-like"/>
    <property type="match status" value="1"/>
</dbReference>
<comment type="similarity">
    <text evidence="2 13">Belongs to the amiloride-sensitive sodium channel (TC 1.A.6) family.</text>
</comment>
<evidence type="ECO:0000256" key="1">
    <source>
        <dbReference type="ARBA" id="ARBA00004141"/>
    </source>
</evidence>
<evidence type="ECO:0000256" key="7">
    <source>
        <dbReference type="ARBA" id="ARBA00023053"/>
    </source>
</evidence>
<keyword evidence="12 13" id="KW-0407">Ion channel</keyword>
<keyword evidence="4 13" id="KW-0894">Sodium channel</keyword>
<dbReference type="PRINTS" id="PR01078">
    <property type="entry name" value="AMINACHANNEL"/>
</dbReference>
<dbReference type="GO" id="GO:0005886">
    <property type="term" value="C:plasma membrane"/>
    <property type="evidence" value="ECO:0007669"/>
    <property type="project" value="TreeGrafter"/>
</dbReference>
<keyword evidence="3 13" id="KW-0813">Transport</keyword>
<evidence type="ECO:0000256" key="9">
    <source>
        <dbReference type="ARBA" id="ARBA00023136"/>
    </source>
</evidence>
<evidence type="ECO:0000313" key="15">
    <source>
        <dbReference type="Proteomes" id="UP000887540"/>
    </source>
</evidence>
<keyword evidence="9 14" id="KW-0472">Membrane</keyword>
<keyword evidence="7" id="KW-0915">Sodium</keyword>
<organism evidence="15 16">
    <name type="scientific">Acrobeloides nanus</name>
    <dbReference type="NCBI Taxonomy" id="290746"/>
    <lineage>
        <taxon>Eukaryota</taxon>
        <taxon>Metazoa</taxon>
        <taxon>Ecdysozoa</taxon>
        <taxon>Nematoda</taxon>
        <taxon>Chromadorea</taxon>
        <taxon>Rhabditida</taxon>
        <taxon>Tylenchina</taxon>
        <taxon>Cephalobomorpha</taxon>
        <taxon>Cephaloboidea</taxon>
        <taxon>Cephalobidae</taxon>
        <taxon>Acrobeloides</taxon>
    </lineage>
</organism>
<evidence type="ECO:0000256" key="8">
    <source>
        <dbReference type="ARBA" id="ARBA00023065"/>
    </source>
</evidence>
<evidence type="ECO:0000256" key="12">
    <source>
        <dbReference type="ARBA" id="ARBA00023303"/>
    </source>
</evidence>
<dbReference type="GO" id="GO:0015280">
    <property type="term" value="F:ligand-gated sodium channel activity"/>
    <property type="evidence" value="ECO:0007669"/>
    <property type="project" value="TreeGrafter"/>
</dbReference>
<evidence type="ECO:0000256" key="5">
    <source>
        <dbReference type="ARBA" id="ARBA00022692"/>
    </source>
</evidence>
<evidence type="ECO:0000256" key="2">
    <source>
        <dbReference type="ARBA" id="ARBA00007193"/>
    </source>
</evidence>
<sequence>MRKLFSGLKQIFLDFCHWSSTDAIPHIATGFFYQFIFQLLHTYFQYPTNVDTTITYGTKVFPAVTYCLFNPWKLSQIAGTPLQDLVNAYISGNNEPGFGFTSPSTTVRQQRAQKWTQLMYETLQASDEATNQNMSYGYSDLFIQCTYNTYACEESDFQSFYDPFYGQCFTFNYNGKYNTSRASPNYGLQVIIRVFEQEFLPWITSSGVSVSIKKQGKTPFADSKGYFAPSGKDTAFGIRSITKIKLPKPYSNCEDTMSKKNKYDTETCIRNCIQAKIVSKCGCYDPTYNKPSLQTTETCIRNCIQAKIVSKCGCYDPTYNKPSSQTVLSCFNMADPNTAIDCILSIEDTDGTSGFNVNTECNCPQVCNDESYKIAVSNAIWPAQKYKPTECIQDVFAPANTSNPYNFWNQPPVEIPTSAPETSCNNTNNNNNNHDWRWWIKKSSASPCTTPATTTTPKPTTTTKASLQSQIANIGVTIGPCKNWYDGNTLMSEVYFEEMNFLTNEESPAYPALNLISDIGGQLGFWLGMSILSVIEFLILFGMWILFLLCYAFGVNIFKDNKTNNDPNANNLYHENNFDLPPKVQDPTY</sequence>
<reference evidence="16" key="1">
    <citation type="submission" date="2022-11" db="UniProtKB">
        <authorList>
            <consortium name="WormBaseParasite"/>
        </authorList>
    </citation>
    <scope>IDENTIFICATION</scope>
</reference>
<dbReference type="AlphaFoldDB" id="A0A914DWH8"/>
<keyword evidence="15" id="KW-1185">Reference proteome</keyword>
<evidence type="ECO:0000256" key="6">
    <source>
        <dbReference type="ARBA" id="ARBA00022989"/>
    </source>
</evidence>
<evidence type="ECO:0000256" key="3">
    <source>
        <dbReference type="ARBA" id="ARBA00022448"/>
    </source>
</evidence>
<dbReference type="Gene3D" id="2.60.470.10">
    <property type="entry name" value="Acid-sensing ion channels like domains"/>
    <property type="match status" value="1"/>
</dbReference>
<dbReference type="InterPro" id="IPR020903">
    <property type="entry name" value="ENaC_CS"/>
</dbReference>